<gene>
    <name evidence="2" type="ORF">CKJAJONC_00006</name>
</gene>
<dbReference type="GO" id="GO:0016740">
    <property type="term" value="F:transferase activity"/>
    <property type="evidence" value="ECO:0007669"/>
    <property type="project" value="UniProtKB-KW"/>
</dbReference>
<dbReference type="Pfam" id="PF04230">
    <property type="entry name" value="PS_pyruv_trans"/>
    <property type="match status" value="1"/>
</dbReference>
<dbReference type="Proteomes" id="UP000368032">
    <property type="component" value="Unassembled WGS sequence"/>
</dbReference>
<organism evidence="2 3">
    <name type="scientific">Collinsella aerofaciens</name>
    <dbReference type="NCBI Taxonomy" id="74426"/>
    <lineage>
        <taxon>Bacteria</taxon>
        <taxon>Bacillati</taxon>
        <taxon>Actinomycetota</taxon>
        <taxon>Coriobacteriia</taxon>
        <taxon>Coriobacteriales</taxon>
        <taxon>Coriobacteriaceae</taxon>
        <taxon>Collinsella</taxon>
    </lineage>
</organism>
<evidence type="ECO:0000313" key="3">
    <source>
        <dbReference type="Proteomes" id="UP000368032"/>
    </source>
</evidence>
<sequence length="364" mass="40780">MKKCVGILSRHAVPNYGSILQAYALQDAFASMGIDAEYVDYRIPRDFPLADAMRTSGALGPIRAIPKAIGARKFEAMRNGLLRQSRRVTDSEELSKLLAEYPVLCVGGDQVWNIMSDGNIEGAYLLEGASDDTYKFSFSSSFGKNGLDAREYDRAVKAFARFDRLSVREESGQKTLEEMGFEAQTVVDPVHLLSKETWFDRVEPRAPRGVNGEYCLIYNLHPNDAFDRYSAAACKSLGLEVVSIRPSLRKTMGKNLFYPSLHEFLWLFDNAACVLTDSFHGTAFSLLFNTPFVDILPEQYAERNKAILSRYGLDSRISTELQPEELCLNDFDWAGVNESLAANRVSSTEFLCDTVDEFSARLAR</sequence>
<keyword evidence="2" id="KW-0808">Transferase</keyword>
<reference evidence="2 3" key="1">
    <citation type="submission" date="2019-10" db="EMBL/GenBank/DDBJ databases">
        <authorList>
            <person name="Wolf R A."/>
        </authorList>
    </citation>
    <scope>NUCLEOTIDE SEQUENCE [LARGE SCALE GENOMIC DNA]</scope>
    <source>
        <strain evidence="2">Collinsella_aerofaciens_DSM_13712</strain>
    </source>
</reference>
<protein>
    <submittedName>
        <fullName evidence="2">Polysaccharide pyruvyl transferase</fullName>
    </submittedName>
</protein>
<dbReference type="RefSeq" id="WP_152067680.1">
    <property type="nucleotide sequence ID" value="NZ_CABWIF010000011.1"/>
</dbReference>
<dbReference type="EMBL" id="CABWIF010000011">
    <property type="protein sequence ID" value="VWL92897.1"/>
    <property type="molecule type" value="Genomic_DNA"/>
</dbReference>
<proteinExistence type="predicted"/>
<dbReference type="AlphaFoldDB" id="A0A5K1IV70"/>
<evidence type="ECO:0000313" key="2">
    <source>
        <dbReference type="EMBL" id="VWL92897.1"/>
    </source>
</evidence>
<evidence type="ECO:0000259" key="1">
    <source>
        <dbReference type="Pfam" id="PF04230"/>
    </source>
</evidence>
<dbReference type="InterPro" id="IPR007345">
    <property type="entry name" value="Polysacch_pyruvyl_Trfase"/>
</dbReference>
<feature type="domain" description="Polysaccharide pyruvyl transferase" evidence="1">
    <location>
        <begin position="15"/>
        <end position="293"/>
    </location>
</feature>
<name>A0A5K1IV70_9ACTN</name>
<accession>A0A5K1IV70</accession>